<proteinExistence type="predicted"/>
<gene>
    <name evidence="2" type="ORF">EV199_4460</name>
</gene>
<keyword evidence="1" id="KW-1133">Transmembrane helix</keyword>
<dbReference type="Proteomes" id="UP000293874">
    <property type="component" value="Unassembled WGS sequence"/>
</dbReference>
<feature type="transmembrane region" description="Helical" evidence="1">
    <location>
        <begin position="26"/>
        <end position="46"/>
    </location>
</feature>
<sequence>MPEPIYFRMAQDFDDKKMKAYITRRSIMDIGMGFIYAVIGLILAFSQQLGFALEFPPAPFSYIFGGLCLLYGGFRIYRGIKKNYYQ</sequence>
<dbReference type="AlphaFoldDB" id="A0A4Q7MWU9"/>
<evidence type="ECO:0000256" key="1">
    <source>
        <dbReference type="SAM" id="Phobius"/>
    </source>
</evidence>
<keyword evidence="1" id="KW-0472">Membrane</keyword>
<keyword evidence="1" id="KW-0812">Transmembrane</keyword>
<evidence type="ECO:0000313" key="2">
    <source>
        <dbReference type="EMBL" id="RZS72539.1"/>
    </source>
</evidence>
<name>A0A4Q7MWU9_9BACT</name>
<feature type="transmembrane region" description="Helical" evidence="1">
    <location>
        <begin position="58"/>
        <end position="77"/>
    </location>
</feature>
<dbReference type="EMBL" id="SGXA01000002">
    <property type="protein sequence ID" value="RZS72539.1"/>
    <property type="molecule type" value="Genomic_DNA"/>
</dbReference>
<organism evidence="2 3">
    <name type="scientific">Pseudobacter ginsenosidimutans</name>
    <dbReference type="NCBI Taxonomy" id="661488"/>
    <lineage>
        <taxon>Bacteria</taxon>
        <taxon>Pseudomonadati</taxon>
        <taxon>Bacteroidota</taxon>
        <taxon>Chitinophagia</taxon>
        <taxon>Chitinophagales</taxon>
        <taxon>Chitinophagaceae</taxon>
        <taxon>Pseudobacter</taxon>
    </lineage>
</organism>
<accession>A0A4Q7MWU9</accession>
<reference evidence="2 3" key="1">
    <citation type="submission" date="2019-02" db="EMBL/GenBank/DDBJ databases">
        <title>Genomic Encyclopedia of Type Strains, Phase IV (KMG-IV): sequencing the most valuable type-strain genomes for metagenomic binning, comparative biology and taxonomic classification.</title>
        <authorList>
            <person name="Goeker M."/>
        </authorList>
    </citation>
    <scope>NUCLEOTIDE SEQUENCE [LARGE SCALE GENOMIC DNA]</scope>
    <source>
        <strain evidence="2 3">DSM 18116</strain>
    </source>
</reference>
<keyword evidence="3" id="KW-1185">Reference proteome</keyword>
<protein>
    <submittedName>
        <fullName evidence="2">Uncharacterized protein</fullName>
    </submittedName>
</protein>
<comment type="caution">
    <text evidence="2">The sequence shown here is derived from an EMBL/GenBank/DDBJ whole genome shotgun (WGS) entry which is preliminary data.</text>
</comment>
<evidence type="ECO:0000313" key="3">
    <source>
        <dbReference type="Proteomes" id="UP000293874"/>
    </source>
</evidence>